<accession>A0A059FTR4</accession>
<dbReference type="Pfam" id="PF07568">
    <property type="entry name" value="HisKA_2"/>
    <property type="match status" value="1"/>
</dbReference>
<keyword evidence="8" id="KW-1133">Transmembrane helix</keyword>
<dbReference type="PANTHER" id="PTHR41523:SF8">
    <property type="entry name" value="ETHYLENE RESPONSE SENSOR PROTEIN"/>
    <property type="match status" value="1"/>
</dbReference>
<dbReference type="SUPFAM" id="SSF55874">
    <property type="entry name" value="ATPase domain of HSP90 chaperone/DNA topoisomerase II/histidine kinase"/>
    <property type="match status" value="1"/>
</dbReference>
<comment type="caution">
    <text evidence="10">The sequence shown here is derived from an EMBL/GenBank/DDBJ whole genome shotgun (WGS) entry which is preliminary data.</text>
</comment>
<dbReference type="GO" id="GO:0004673">
    <property type="term" value="F:protein histidine kinase activity"/>
    <property type="evidence" value="ECO:0007669"/>
    <property type="project" value="UniProtKB-EC"/>
</dbReference>
<keyword evidence="7" id="KW-0067">ATP-binding</keyword>
<organism evidence="10 11">
    <name type="scientific">Hyphomonas johnsonii MHS-2</name>
    <dbReference type="NCBI Taxonomy" id="1280950"/>
    <lineage>
        <taxon>Bacteria</taxon>
        <taxon>Pseudomonadati</taxon>
        <taxon>Pseudomonadota</taxon>
        <taxon>Alphaproteobacteria</taxon>
        <taxon>Hyphomonadales</taxon>
        <taxon>Hyphomonadaceae</taxon>
        <taxon>Hyphomonas</taxon>
    </lineage>
</organism>
<keyword evidence="11" id="KW-1185">Reference proteome</keyword>
<evidence type="ECO:0000313" key="10">
    <source>
        <dbReference type="EMBL" id="KCZ93911.1"/>
    </source>
</evidence>
<evidence type="ECO:0000256" key="8">
    <source>
        <dbReference type="SAM" id="Phobius"/>
    </source>
</evidence>
<keyword evidence="5" id="KW-0547">Nucleotide-binding</keyword>
<comment type="catalytic activity">
    <reaction evidence="1">
        <text>ATP + protein L-histidine = ADP + protein N-phospho-L-histidine.</text>
        <dbReference type="EC" id="2.7.13.3"/>
    </reaction>
</comment>
<protein>
    <recommendedName>
        <fullName evidence="2">histidine kinase</fullName>
        <ecNumber evidence="2">2.7.13.3</ecNumber>
    </recommendedName>
</protein>
<reference evidence="10 11" key="1">
    <citation type="journal article" date="2014" name="Antonie Van Leeuwenhoek">
        <title>Hyphomonas beringensis sp. nov. and Hyphomonas chukchiensis sp. nov., isolated from surface seawater of the Bering Sea and Chukchi Sea.</title>
        <authorList>
            <person name="Li C."/>
            <person name="Lai Q."/>
            <person name="Li G."/>
            <person name="Dong C."/>
            <person name="Wang J."/>
            <person name="Liao Y."/>
            <person name="Shao Z."/>
        </authorList>
    </citation>
    <scope>NUCLEOTIDE SEQUENCE [LARGE SCALE GENOMIC DNA]</scope>
    <source>
        <strain evidence="10 11">MHS-2</strain>
    </source>
</reference>
<evidence type="ECO:0000313" key="11">
    <source>
        <dbReference type="Proteomes" id="UP000025171"/>
    </source>
</evidence>
<evidence type="ECO:0000256" key="7">
    <source>
        <dbReference type="ARBA" id="ARBA00022840"/>
    </source>
</evidence>
<dbReference type="InterPro" id="IPR036890">
    <property type="entry name" value="HATPase_C_sf"/>
</dbReference>
<dbReference type="eggNOG" id="COG3920">
    <property type="taxonomic scope" value="Bacteria"/>
</dbReference>
<dbReference type="Pfam" id="PF02518">
    <property type="entry name" value="HATPase_c"/>
    <property type="match status" value="1"/>
</dbReference>
<keyword evidence="4" id="KW-0808">Transferase</keyword>
<evidence type="ECO:0000256" key="6">
    <source>
        <dbReference type="ARBA" id="ARBA00022777"/>
    </source>
</evidence>
<dbReference type="Gene3D" id="3.30.565.10">
    <property type="entry name" value="Histidine kinase-like ATPase, C-terminal domain"/>
    <property type="match status" value="1"/>
</dbReference>
<keyword evidence="8" id="KW-0812">Transmembrane</keyword>
<keyword evidence="6 10" id="KW-0418">Kinase</keyword>
<feature type="transmembrane region" description="Helical" evidence="8">
    <location>
        <begin position="24"/>
        <end position="45"/>
    </location>
</feature>
<dbReference type="GO" id="GO:0005524">
    <property type="term" value="F:ATP binding"/>
    <property type="evidence" value="ECO:0007669"/>
    <property type="project" value="UniProtKB-KW"/>
</dbReference>
<evidence type="ECO:0000256" key="2">
    <source>
        <dbReference type="ARBA" id="ARBA00012438"/>
    </source>
</evidence>
<feature type="transmembrane region" description="Helical" evidence="8">
    <location>
        <begin position="282"/>
        <end position="308"/>
    </location>
</feature>
<dbReference type="PANTHER" id="PTHR41523">
    <property type="entry name" value="TWO-COMPONENT SYSTEM SENSOR PROTEIN"/>
    <property type="match status" value="1"/>
</dbReference>
<proteinExistence type="predicted"/>
<name>A0A059FTR4_9PROT</name>
<dbReference type="PROSITE" id="PS50109">
    <property type="entry name" value="HIS_KIN"/>
    <property type="match status" value="1"/>
</dbReference>
<dbReference type="InterPro" id="IPR005467">
    <property type="entry name" value="His_kinase_dom"/>
</dbReference>
<dbReference type="AlphaFoldDB" id="A0A059FTR4"/>
<evidence type="ECO:0000256" key="5">
    <source>
        <dbReference type="ARBA" id="ARBA00022741"/>
    </source>
</evidence>
<keyword evidence="8" id="KW-0472">Membrane</keyword>
<dbReference type="CDD" id="cd16936">
    <property type="entry name" value="HATPase_RsbW-like"/>
    <property type="match status" value="1"/>
</dbReference>
<evidence type="ECO:0000256" key="1">
    <source>
        <dbReference type="ARBA" id="ARBA00000085"/>
    </source>
</evidence>
<dbReference type="InterPro" id="IPR003594">
    <property type="entry name" value="HATPase_dom"/>
</dbReference>
<gene>
    <name evidence="10" type="ORF">HJO_01010</name>
</gene>
<evidence type="ECO:0000256" key="3">
    <source>
        <dbReference type="ARBA" id="ARBA00022553"/>
    </source>
</evidence>
<dbReference type="SMART" id="SM00387">
    <property type="entry name" value="HATPase_c"/>
    <property type="match status" value="1"/>
</dbReference>
<feature type="domain" description="Histidine kinase" evidence="9">
    <location>
        <begin position="372"/>
        <end position="568"/>
    </location>
</feature>
<dbReference type="Gene3D" id="3.30.450.20">
    <property type="entry name" value="PAS domain"/>
    <property type="match status" value="2"/>
</dbReference>
<keyword evidence="3" id="KW-0597">Phosphoprotein</keyword>
<dbReference type="Proteomes" id="UP000025171">
    <property type="component" value="Unassembled WGS sequence"/>
</dbReference>
<evidence type="ECO:0000256" key="4">
    <source>
        <dbReference type="ARBA" id="ARBA00022679"/>
    </source>
</evidence>
<dbReference type="InterPro" id="IPR011495">
    <property type="entry name" value="Sig_transdc_His_kin_sub2_dim/P"/>
</dbReference>
<dbReference type="EC" id="2.7.13.3" evidence="2"/>
<dbReference type="EMBL" id="ARYK01000001">
    <property type="protein sequence ID" value="KCZ93911.1"/>
    <property type="molecule type" value="Genomic_DNA"/>
</dbReference>
<sequence>MPQQSESPEVPANRKKAGSLRKRLVMTLAAALTPILVLSVISAYLDANKGMDERRANLLLVADAAIDGVEQSIQEASLLLSLYQTQVFNGQCSGIFKRLSPHLPAISNIIAFDTEGRPTCSAVGNASEALSNQNWNERLKRGERVIRSDTFFDDKTKQWIFAVLLRQDGADGAYAGSIGVELQTDELAALPHAYLLPAGVDVALLDDRGETFGSSRFSSIDPEWVEKVQQSRTAELFVLHEPQAGSLDVVIKPVGEGNLFAAISRASPGIWSDFTLRPVSSIGLPLITFSVALLAVWLAIDSLVLAWISRLTRTVRVYGAGRYQFNAGRAFDEAPDEIAKLARAMDVMAKDIGERDKDLKLAIASRDAAVREIHHRVKNNLQIVTSFLNLQGRQLRDPQAKAAISAARHRIDALAIVHQTLYQNERLEQVHLRPFLTGLVSHLSEALGMEDSGIAVEQAYADVMRPADDAIPMALFVVEAITNAMKYAFDGTGGRIRTSLDVFEGGMRLEIADDGRGYDPEILSGGNNGSGLGSKLMSAFSRQLAADLTIETSPGNGCKLILIMPDQA</sequence>
<dbReference type="PATRIC" id="fig|1280950.3.peg.205"/>
<dbReference type="STRING" id="1280950.HJO_01010"/>
<evidence type="ECO:0000259" key="9">
    <source>
        <dbReference type="PROSITE" id="PS50109"/>
    </source>
</evidence>